<dbReference type="InterPro" id="IPR009003">
    <property type="entry name" value="Peptidase_S1_PA"/>
</dbReference>
<dbReference type="InterPro" id="IPR043504">
    <property type="entry name" value="Peptidase_S1_PA_chymotrypsin"/>
</dbReference>
<dbReference type="Pfam" id="PF13365">
    <property type="entry name" value="Trypsin_2"/>
    <property type="match status" value="1"/>
</dbReference>
<protein>
    <submittedName>
        <fullName evidence="1">V8-like Glu-specific endopeptidase</fullName>
    </submittedName>
</protein>
<dbReference type="EMBL" id="FRDM01000021">
    <property type="protein sequence ID" value="SHN83563.1"/>
    <property type="molecule type" value="Genomic_DNA"/>
</dbReference>
<dbReference type="SUPFAM" id="SSF50494">
    <property type="entry name" value="Trypsin-like serine proteases"/>
    <property type="match status" value="1"/>
</dbReference>
<evidence type="ECO:0000313" key="2">
    <source>
        <dbReference type="Proteomes" id="UP000184428"/>
    </source>
</evidence>
<evidence type="ECO:0000313" key="1">
    <source>
        <dbReference type="EMBL" id="SHN83563.1"/>
    </source>
</evidence>
<sequence length="319" mass="35542">MVATGVEDRLRGIRERWVASEEQRADAQAAIGQRDLTLANSPADLQEREDRLRRRHLRLEGIVDQDDSVWLSFFDCGLRAARSVGRVVEAPRRQPVVPIGTGSLVTDRLLLTNHHVVRTPDEAAGMAVEFAYEYDEDGESRNEDRWPLAPGDCFVTDPDLDYTVVAVALRDGRPPGETYGSIPLIGQTGKAVIGEVLNVIHHPAGQRKRVSLRFNRMVAEDDLWLRYESDTREGSSGAPVFNDQWEMVALHHGGVAATDDEGFELTRDGQRWTRDMGEDAVAYVGNEGARVSRIVRSLRGAGVPLEQRRLLTPILGEEQ</sequence>
<reference evidence="1 2" key="1">
    <citation type="submission" date="2016-12" db="EMBL/GenBank/DDBJ databases">
        <authorList>
            <person name="Song W.-J."/>
            <person name="Kurnit D.M."/>
        </authorList>
    </citation>
    <scope>NUCLEOTIDE SEQUENCE [LARGE SCALE GENOMIC DNA]</scope>
    <source>
        <strain evidence="1 2">DSM 43162</strain>
    </source>
</reference>
<dbReference type="AlphaFoldDB" id="A0A1M7UKK4"/>
<dbReference type="Proteomes" id="UP000184428">
    <property type="component" value="Unassembled WGS sequence"/>
</dbReference>
<name>A0A1M7UKK4_9ACTN</name>
<proteinExistence type="predicted"/>
<accession>A0A1M7UKK4</accession>
<gene>
    <name evidence="1" type="ORF">SAMN05660350_03440</name>
</gene>
<dbReference type="PANTHER" id="PTHR14389:SF3">
    <property type="entry name" value="PROTEIN FAM111A-LIKE"/>
    <property type="match status" value="1"/>
</dbReference>
<dbReference type="Gene3D" id="2.40.10.10">
    <property type="entry name" value="Trypsin-like serine proteases"/>
    <property type="match status" value="2"/>
</dbReference>
<organism evidence="1 2">
    <name type="scientific">Geodermatophilus obscurus</name>
    <dbReference type="NCBI Taxonomy" id="1861"/>
    <lineage>
        <taxon>Bacteria</taxon>
        <taxon>Bacillati</taxon>
        <taxon>Actinomycetota</taxon>
        <taxon>Actinomycetes</taxon>
        <taxon>Geodermatophilales</taxon>
        <taxon>Geodermatophilaceae</taxon>
        <taxon>Geodermatophilus</taxon>
    </lineage>
</organism>
<dbReference type="PANTHER" id="PTHR14389">
    <property type="entry name" value="SI:CH1073-475A24.1"/>
    <property type="match status" value="1"/>
</dbReference>